<dbReference type="Gene3D" id="3.40.710.10">
    <property type="entry name" value="DD-peptidase/beta-lactamase superfamily"/>
    <property type="match status" value="1"/>
</dbReference>
<dbReference type="EMBL" id="JYIW01000021">
    <property type="protein sequence ID" value="KJL30041.1"/>
    <property type="molecule type" value="Genomic_DNA"/>
</dbReference>
<dbReference type="PATRIC" id="fig|82380.11.peg.1214"/>
<dbReference type="InterPro" id="IPR001466">
    <property type="entry name" value="Beta-lactam-related"/>
</dbReference>
<dbReference type="Proteomes" id="UP000033640">
    <property type="component" value="Unassembled WGS sequence"/>
</dbReference>
<dbReference type="Pfam" id="PF00144">
    <property type="entry name" value="Beta-lactamase"/>
    <property type="match status" value="1"/>
</dbReference>
<reference evidence="2 3" key="1">
    <citation type="submission" date="2015-02" db="EMBL/GenBank/DDBJ databases">
        <title>Draft genome sequences of ten Microbacterium spp. with emphasis on heavy metal contaminated environments.</title>
        <authorList>
            <person name="Corretto E."/>
        </authorList>
    </citation>
    <scope>NUCLEOTIDE SEQUENCE [LARGE SCALE GENOMIC DNA]</scope>
    <source>
        <strain evidence="2 3">BEL4b</strain>
    </source>
</reference>
<dbReference type="PANTHER" id="PTHR46825:SF7">
    <property type="entry name" value="D-ALANYL-D-ALANINE CARBOXYPEPTIDASE"/>
    <property type="match status" value="1"/>
</dbReference>
<feature type="domain" description="Beta-lactamase-related" evidence="1">
    <location>
        <begin position="21"/>
        <end position="330"/>
    </location>
</feature>
<name>A0A0F0LER5_9MICO</name>
<organism evidence="2 3">
    <name type="scientific">Microbacterium oxydans</name>
    <dbReference type="NCBI Taxonomy" id="82380"/>
    <lineage>
        <taxon>Bacteria</taxon>
        <taxon>Bacillati</taxon>
        <taxon>Actinomycetota</taxon>
        <taxon>Actinomycetes</taxon>
        <taxon>Micrococcales</taxon>
        <taxon>Microbacteriaceae</taxon>
        <taxon>Microbacterium</taxon>
    </lineage>
</organism>
<accession>A0A0F0LER5</accession>
<evidence type="ECO:0000313" key="2">
    <source>
        <dbReference type="EMBL" id="KJL30041.1"/>
    </source>
</evidence>
<dbReference type="SUPFAM" id="SSF56601">
    <property type="entry name" value="beta-lactamase/transpeptidase-like"/>
    <property type="match status" value="1"/>
</dbReference>
<dbReference type="RefSeq" id="WP_052678899.1">
    <property type="nucleotide sequence ID" value="NZ_CAKKLT010000009.1"/>
</dbReference>
<dbReference type="AlphaFoldDB" id="A0A0F0LER5"/>
<evidence type="ECO:0000259" key="1">
    <source>
        <dbReference type="Pfam" id="PF00144"/>
    </source>
</evidence>
<dbReference type="GO" id="GO:0009002">
    <property type="term" value="F:serine-type D-Ala-D-Ala carboxypeptidase activity"/>
    <property type="evidence" value="ECO:0007669"/>
    <property type="project" value="UniProtKB-EC"/>
</dbReference>
<proteinExistence type="predicted"/>
<sequence>MTPVPPDLSSAAAAILAEVDAERKRLDVPGVVLAVRTPDGERWSAALGTRDVATGEPLAVDAVLRIGSVTKTIVATVILRLTETGELGLDDEAQTHLPHLNLPSGVTVRRLLRMTAGLPEYTTEEFLTALLAAPERIWKPRELVEFAQRGPQHFAPGDSWEYSNTGYILLGLLAEQVTGVLVEDLAARFVFEPLELHSTSLPPRSPEGTALPDPRVRGYLRDDTALVDATDINPSWAWTAGNALSTADDLVILVEALVRGDLLSEQTQRMRMTGVPIAGTDWSYGLGIADFGGIRGHNGQLPGFQTFTGHDPETGTTVVVLATANESIEHTNPADTIAMRVRGLLAPAIV</sequence>
<comment type="caution">
    <text evidence="2">The sequence shown here is derived from an EMBL/GenBank/DDBJ whole genome shotgun (WGS) entry which is preliminary data.</text>
</comment>
<dbReference type="InterPro" id="IPR050491">
    <property type="entry name" value="AmpC-like"/>
</dbReference>
<dbReference type="PANTHER" id="PTHR46825">
    <property type="entry name" value="D-ALANYL-D-ALANINE-CARBOXYPEPTIDASE/ENDOPEPTIDASE AMPH"/>
    <property type="match status" value="1"/>
</dbReference>
<protein>
    <submittedName>
        <fullName evidence="2">D-alanyl-D-alanine carboxypeptidase</fullName>
        <ecNumber evidence="2">3.4.16.4</ecNumber>
    </submittedName>
</protein>
<dbReference type="InterPro" id="IPR012338">
    <property type="entry name" value="Beta-lactam/transpept-like"/>
</dbReference>
<keyword evidence="2" id="KW-0645">Protease</keyword>
<dbReference type="EC" id="3.4.16.4" evidence="2"/>
<evidence type="ECO:0000313" key="3">
    <source>
        <dbReference type="Proteomes" id="UP000033640"/>
    </source>
</evidence>
<keyword evidence="2" id="KW-0121">Carboxypeptidase</keyword>
<gene>
    <name evidence="2" type="ORF">RS83_01183</name>
</gene>
<keyword evidence="2" id="KW-0378">Hydrolase</keyword>